<feature type="signal peptide" evidence="2">
    <location>
        <begin position="1"/>
        <end position="22"/>
    </location>
</feature>
<keyword evidence="2" id="KW-0732">Signal</keyword>
<evidence type="ECO:0000256" key="1">
    <source>
        <dbReference type="SAM" id="MobiDB-lite"/>
    </source>
</evidence>
<dbReference type="EMBL" id="CAICTM010003141">
    <property type="protein sequence ID" value="CAB9530961.1"/>
    <property type="molecule type" value="Genomic_DNA"/>
</dbReference>
<dbReference type="AlphaFoldDB" id="A0A9N8F158"/>
<feature type="chain" id="PRO_5040407277" evidence="2">
    <location>
        <begin position="23"/>
        <end position="357"/>
    </location>
</feature>
<comment type="caution">
    <text evidence="3">The sequence shown here is derived from an EMBL/GenBank/DDBJ whole genome shotgun (WGS) entry which is preliminary data.</text>
</comment>
<organism evidence="3 4">
    <name type="scientific">Seminavis robusta</name>
    <dbReference type="NCBI Taxonomy" id="568900"/>
    <lineage>
        <taxon>Eukaryota</taxon>
        <taxon>Sar</taxon>
        <taxon>Stramenopiles</taxon>
        <taxon>Ochrophyta</taxon>
        <taxon>Bacillariophyta</taxon>
        <taxon>Bacillariophyceae</taxon>
        <taxon>Bacillariophycidae</taxon>
        <taxon>Naviculales</taxon>
        <taxon>Naviculaceae</taxon>
        <taxon>Seminavis</taxon>
    </lineage>
</organism>
<name>A0A9N8F158_9STRA</name>
<feature type="compositionally biased region" description="Acidic residues" evidence="1">
    <location>
        <begin position="308"/>
        <end position="325"/>
    </location>
</feature>
<evidence type="ECO:0000313" key="4">
    <source>
        <dbReference type="Proteomes" id="UP001153069"/>
    </source>
</evidence>
<protein>
    <submittedName>
        <fullName evidence="3">Uncharacterized protein</fullName>
    </submittedName>
</protein>
<feature type="region of interest" description="Disordered" evidence="1">
    <location>
        <begin position="298"/>
        <end position="328"/>
    </location>
</feature>
<evidence type="ECO:0000256" key="2">
    <source>
        <dbReference type="SAM" id="SignalP"/>
    </source>
</evidence>
<evidence type="ECO:0000313" key="3">
    <source>
        <dbReference type="EMBL" id="CAB9530961.1"/>
    </source>
</evidence>
<gene>
    <name evidence="3" type="ORF">SEMRO_3143_G344400.1</name>
</gene>
<accession>A0A9N8F158</accession>
<dbReference type="OrthoDB" id="57316at2759"/>
<sequence>MIQPVVPFLLFLFLSISTLVQSQEADDEEEILQPLLLHTVYYEKDDCSSPVGLSTFVHDETLWIIGGHDNVTQQCSLELTCIIDGDGPFCQNELTGNVEQYEIRNQVAKDGRVFQCDQSNENVGQDDCRFLTDCYSSSVFPNCHFRMRSSGAIAQDPSLVRNDNAEGIAGLQHTAYLNLYEDAECKEMLGIDGLVAGGARVLAHTSESMTCREASSCLADSNGATCESFGGVTDETTTYNLKPSMGKAMLCDDLEDESTCAPVEPTCVQSTIFPSCYQRLVASSELLSNPEVYFTTTKEPMKSTTETDTPENEVEPDEEDEEEEPLANGASAAWLKMGGDFAGSVLFVLFSGYYFGW</sequence>
<dbReference type="Proteomes" id="UP001153069">
    <property type="component" value="Unassembled WGS sequence"/>
</dbReference>
<reference evidence="3" key="1">
    <citation type="submission" date="2020-06" db="EMBL/GenBank/DDBJ databases">
        <authorList>
            <consortium name="Plant Systems Biology data submission"/>
        </authorList>
    </citation>
    <scope>NUCLEOTIDE SEQUENCE</scope>
    <source>
        <strain evidence="3">D6</strain>
    </source>
</reference>
<proteinExistence type="predicted"/>
<keyword evidence="4" id="KW-1185">Reference proteome</keyword>